<dbReference type="Gene3D" id="3.20.180.10">
    <property type="entry name" value="PNP-oxidase-like"/>
    <property type="match status" value="1"/>
</dbReference>
<gene>
    <name evidence="2" type="ORF">A3843_03595</name>
</gene>
<dbReference type="RefSeq" id="WP_028480083.1">
    <property type="nucleotide sequence ID" value="NZ_LVVZ01000005.1"/>
</dbReference>
<protein>
    <recommendedName>
        <fullName evidence="1">CREG-like beta-barrel domain-containing protein</fullName>
    </recommendedName>
</protein>
<dbReference type="Proteomes" id="UP000185783">
    <property type="component" value="Unassembled WGS sequence"/>
</dbReference>
<dbReference type="AlphaFoldDB" id="A0A1U7JKZ0"/>
<accession>A0A1U7JKZ0</accession>
<sequence>MAKRNEVIRETDDEARRLAQTLVRTARFGALALLDKASGAPGISRVGVCADVSGAPYILTSTLSAHTQNLVANPKGALLLGEPGKGDPLAHPRISVTGQFEEVEKGTRLHALLRARYLLRHPKAALYVDFADFAFFCMKVEDSALNGGFGKAYQLTAQDLLEEPSRAQGFATQEALAVAHINDAYSNVVSLCAMQLCGLPEGAWRLIGVDPAGMDLALGDKIARYWFDEKISANEIQTTLTDLVRRARSEV</sequence>
<feature type="domain" description="CREG-like beta-barrel" evidence="1">
    <location>
        <begin position="12"/>
        <end position="159"/>
    </location>
</feature>
<evidence type="ECO:0000259" key="1">
    <source>
        <dbReference type="Pfam" id="PF13883"/>
    </source>
</evidence>
<dbReference type="Pfam" id="PF13883">
    <property type="entry name" value="CREG_beta-barrel"/>
    <property type="match status" value="1"/>
</dbReference>
<dbReference type="InterPro" id="IPR012349">
    <property type="entry name" value="Split_barrel_FMN-bd"/>
</dbReference>
<reference evidence="2 3" key="1">
    <citation type="submission" date="2016-03" db="EMBL/GenBank/DDBJ databases">
        <title>Genome sequence of Nesiotobacter sp. nov., a moderately halophilic alphaproteobacterium isolated from the Yellow Sea, China.</title>
        <authorList>
            <person name="Zhang G."/>
            <person name="Zhang R."/>
        </authorList>
    </citation>
    <scope>NUCLEOTIDE SEQUENCE [LARGE SCALE GENOMIC DNA]</scope>
    <source>
        <strain evidence="2 3">WB1-6</strain>
    </source>
</reference>
<dbReference type="InterPro" id="IPR055343">
    <property type="entry name" value="CREG_beta-barrel"/>
</dbReference>
<name>A0A1U7JKZ0_9HYPH</name>
<dbReference type="SUPFAM" id="SSF50475">
    <property type="entry name" value="FMN-binding split barrel"/>
    <property type="match status" value="1"/>
</dbReference>
<proteinExistence type="predicted"/>
<dbReference type="EMBL" id="LVVZ01000005">
    <property type="protein sequence ID" value="OKL45416.1"/>
    <property type="molecule type" value="Genomic_DNA"/>
</dbReference>
<dbReference type="PANTHER" id="PTHR13343">
    <property type="entry name" value="CREG1 PROTEIN"/>
    <property type="match status" value="1"/>
</dbReference>
<evidence type="ECO:0000313" key="2">
    <source>
        <dbReference type="EMBL" id="OKL45416.1"/>
    </source>
</evidence>
<dbReference type="STRING" id="197461.A3843_03595"/>
<dbReference type="InterPro" id="IPR037119">
    <property type="entry name" value="Haem_oxidase_HugZ-like_sf"/>
</dbReference>
<organism evidence="2 3">
    <name type="scientific">Pseudovibrio exalbescens</name>
    <dbReference type="NCBI Taxonomy" id="197461"/>
    <lineage>
        <taxon>Bacteria</taxon>
        <taxon>Pseudomonadati</taxon>
        <taxon>Pseudomonadota</taxon>
        <taxon>Alphaproteobacteria</taxon>
        <taxon>Hyphomicrobiales</taxon>
        <taxon>Stappiaceae</taxon>
        <taxon>Pseudovibrio</taxon>
    </lineage>
</organism>
<dbReference type="GO" id="GO:0005737">
    <property type="term" value="C:cytoplasm"/>
    <property type="evidence" value="ECO:0007669"/>
    <property type="project" value="UniProtKB-ARBA"/>
</dbReference>
<comment type="caution">
    <text evidence="2">The sequence shown here is derived from an EMBL/GenBank/DDBJ whole genome shotgun (WGS) entry which is preliminary data.</text>
</comment>
<keyword evidence="3" id="KW-1185">Reference proteome</keyword>
<dbReference type="PANTHER" id="PTHR13343:SF17">
    <property type="entry name" value="CELLULAR REPRESSOR OF E1A-STIMULATED GENES, ISOFORM A"/>
    <property type="match status" value="1"/>
</dbReference>
<dbReference type="Gene3D" id="2.30.110.10">
    <property type="entry name" value="Electron Transport, Fmn-binding Protein, Chain A"/>
    <property type="match status" value="1"/>
</dbReference>
<evidence type="ECO:0000313" key="3">
    <source>
        <dbReference type="Proteomes" id="UP000185783"/>
    </source>
</evidence>